<comment type="caution">
    <text evidence="1">The sequence shown here is derived from an EMBL/GenBank/DDBJ whole genome shotgun (WGS) entry which is preliminary data.</text>
</comment>
<organism evidence="1 2">
    <name type="scientific">Botrytis tulipae</name>
    <dbReference type="NCBI Taxonomy" id="87230"/>
    <lineage>
        <taxon>Eukaryota</taxon>
        <taxon>Fungi</taxon>
        <taxon>Dikarya</taxon>
        <taxon>Ascomycota</taxon>
        <taxon>Pezizomycotina</taxon>
        <taxon>Leotiomycetes</taxon>
        <taxon>Helotiales</taxon>
        <taxon>Sclerotiniaceae</taxon>
        <taxon>Botrytis</taxon>
    </lineage>
</organism>
<sequence length="79" mass="9394">MYGELENLYPLTWKFVFIAPPIPAQPHLAPAQPNLMELERRHWAEKIFDDHAQPLSQALLKHRREYELDRGKLEKECEV</sequence>
<accession>A0A4Z1EEK8</accession>
<reference evidence="1 2" key="1">
    <citation type="submission" date="2017-12" db="EMBL/GenBank/DDBJ databases">
        <title>Comparative genomics of Botrytis spp.</title>
        <authorList>
            <person name="Valero-Jimenez C.A."/>
            <person name="Tapia P."/>
            <person name="Veloso J."/>
            <person name="Silva-Moreno E."/>
            <person name="Staats M."/>
            <person name="Valdes J.H."/>
            <person name="Van Kan J.A.L."/>
        </authorList>
    </citation>
    <scope>NUCLEOTIDE SEQUENCE [LARGE SCALE GENOMIC DNA]</scope>
    <source>
        <strain evidence="1 2">Bt9001</strain>
    </source>
</reference>
<dbReference type="Proteomes" id="UP000297777">
    <property type="component" value="Unassembled WGS sequence"/>
</dbReference>
<gene>
    <name evidence="1" type="ORF">BTUL_0252g00190</name>
</gene>
<evidence type="ECO:0000313" key="1">
    <source>
        <dbReference type="EMBL" id="TGO07717.1"/>
    </source>
</evidence>
<protein>
    <submittedName>
        <fullName evidence="1">Uncharacterized protein</fullName>
    </submittedName>
</protein>
<dbReference type="OrthoDB" id="5345571at2759"/>
<name>A0A4Z1EEK8_9HELO</name>
<dbReference type="EMBL" id="PQXH01000252">
    <property type="protein sequence ID" value="TGO07717.1"/>
    <property type="molecule type" value="Genomic_DNA"/>
</dbReference>
<keyword evidence="2" id="KW-1185">Reference proteome</keyword>
<dbReference type="AlphaFoldDB" id="A0A4Z1EEK8"/>
<evidence type="ECO:0000313" key="2">
    <source>
        <dbReference type="Proteomes" id="UP000297777"/>
    </source>
</evidence>
<proteinExistence type="predicted"/>